<name>A0A0M9GHY7_9PSED</name>
<evidence type="ECO:0000313" key="2">
    <source>
        <dbReference type="Proteomes" id="UP000037931"/>
    </source>
</evidence>
<dbReference type="AlphaFoldDB" id="A0A0M9GHY7"/>
<protein>
    <recommendedName>
        <fullName evidence="3">DUF4276 family protein</fullName>
    </recommendedName>
</protein>
<proteinExistence type="predicted"/>
<dbReference type="Proteomes" id="UP000037931">
    <property type="component" value="Unassembled WGS sequence"/>
</dbReference>
<sequence>MSELHIALIAEGPTDYELISAALRAILPDPFQMTLLQPEPKPGLRGNGWPGVLKWCKDAGERHCGPLSSDPTLEGYDLFIIHLDTDVALKRYADCGPAIEEMARQKNWRPLPCNQPCPPVADTCAQLEAMMRSWLSPTTPDAKTLWCLPAQSTGSWLATAILPEEHPLCADAECNPALEDALERLPKANRIRKSVRAYRENADSVRTNWAQVKTLCGQAVVFENSLREYLNRP</sequence>
<dbReference type="EMBL" id="JSYZ01000006">
    <property type="protein sequence ID" value="KPA91652.1"/>
    <property type="molecule type" value="Genomic_DNA"/>
</dbReference>
<gene>
    <name evidence="1" type="ORF">PF66_01938</name>
</gene>
<evidence type="ECO:0008006" key="3">
    <source>
        <dbReference type="Google" id="ProtNLM"/>
    </source>
</evidence>
<dbReference type="OrthoDB" id="1998418at2"/>
<organism evidence="1 2">
    <name type="scientific">Pseudomonas asplenii</name>
    <dbReference type="NCBI Taxonomy" id="53407"/>
    <lineage>
        <taxon>Bacteria</taxon>
        <taxon>Pseudomonadati</taxon>
        <taxon>Pseudomonadota</taxon>
        <taxon>Gammaproteobacteria</taxon>
        <taxon>Pseudomonadales</taxon>
        <taxon>Pseudomonadaceae</taxon>
        <taxon>Pseudomonas</taxon>
    </lineage>
</organism>
<accession>A0A0M9GHY7</accession>
<evidence type="ECO:0000313" key="1">
    <source>
        <dbReference type="EMBL" id="KPA91652.1"/>
    </source>
</evidence>
<dbReference type="PATRIC" id="fig|50340.43.peg.5291"/>
<keyword evidence="2" id="KW-1185">Reference proteome</keyword>
<comment type="caution">
    <text evidence="1">The sequence shown here is derived from an EMBL/GenBank/DDBJ whole genome shotgun (WGS) entry which is preliminary data.</text>
</comment>
<dbReference type="STRING" id="50340.PF66_01938"/>
<reference evidence="1 2" key="1">
    <citation type="journal article" date="2015" name="PLoS ONE">
        <title>Rice-Infecting Pseudomonas Genomes Are Highly Accessorized and Harbor Multiple Putative Virulence Mechanisms to Cause Sheath Brown Rot.</title>
        <authorList>
            <person name="Quibod I.L."/>
            <person name="Grande G."/>
            <person name="Oreiro E.G."/>
            <person name="Borja F.N."/>
            <person name="Dossa G.S."/>
            <person name="Mauleon R."/>
            <person name="Cruz C.V."/>
            <person name="Oliva R."/>
        </authorList>
    </citation>
    <scope>NUCLEOTIDE SEQUENCE [LARGE SCALE GENOMIC DNA]</scope>
    <source>
        <strain evidence="1 2">IRRI 6609</strain>
    </source>
</reference>
<dbReference type="RefSeq" id="WP_081009827.1">
    <property type="nucleotide sequence ID" value="NZ_JSYZ01000006.1"/>
</dbReference>